<evidence type="ECO:0000259" key="4">
    <source>
        <dbReference type="Pfam" id="PF02225"/>
    </source>
</evidence>
<reference evidence="5 6" key="1">
    <citation type="journal article" date="2013" name="Front. Plant Sci.">
        <title>The Reference Genome of the Halophytic Plant Eutrema salsugineum.</title>
        <authorList>
            <person name="Yang R."/>
            <person name="Jarvis D.E."/>
            <person name="Chen H."/>
            <person name="Beilstein M.A."/>
            <person name="Grimwood J."/>
            <person name="Jenkins J."/>
            <person name="Shu S."/>
            <person name="Prochnik S."/>
            <person name="Xin M."/>
            <person name="Ma C."/>
            <person name="Schmutz J."/>
            <person name="Wing R.A."/>
            <person name="Mitchell-Olds T."/>
            <person name="Schumaker K.S."/>
            <person name="Wang X."/>
        </authorList>
    </citation>
    <scope>NUCLEOTIDE SEQUENCE [LARGE SCALE GENOMIC DNA]</scope>
</reference>
<name>V4KR02_EUTSA</name>
<keyword evidence="6" id="KW-1185">Reference proteome</keyword>
<evidence type="ECO:0000313" key="5">
    <source>
        <dbReference type="EMBL" id="ESQ33719.1"/>
    </source>
</evidence>
<dbReference type="AlphaFoldDB" id="V4KR02"/>
<dbReference type="CDD" id="cd02120">
    <property type="entry name" value="PA_subtilisin_like"/>
    <property type="match status" value="1"/>
</dbReference>
<dbReference type="Proteomes" id="UP000030689">
    <property type="component" value="Unassembled WGS sequence"/>
</dbReference>
<proteinExistence type="inferred from homology"/>
<dbReference type="STRING" id="72664.V4KR02"/>
<dbReference type="KEGG" id="eus:EUTSA_v10009783mg"/>
<evidence type="ECO:0000256" key="1">
    <source>
        <dbReference type="ARBA" id="ARBA00011073"/>
    </source>
</evidence>
<dbReference type="eggNOG" id="ENOG502QZDA">
    <property type="taxonomic scope" value="Eukaryota"/>
</dbReference>
<evidence type="ECO:0000256" key="2">
    <source>
        <dbReference type="ARBA" id="ARBA00022729"/>
    </source>
</evidence>
<dbReference type="Pfam" id="PF02225">
    <property type="entry name" value="PA"/>
    <property type="match status" value="1"/>
</dbReference>
<dbReference type="Gene3D" id="3.50.30.30">
    <property type="match status" value="1"/>
</dbReference>
<sequence>MAITGWVMEMGRKKTPGFHFHVCLSQLIFTGTSLYAAESLPDSQISLMYSGDCGSRLCYLGKLNSFLRRKRQEKRSAVKIAGGAGMILANTAESGEELTADSHLVTATMVEAKAGDQIRDYIKNLDSPTATISFLGTLIRPSPLSPRVAAFSSRELVLHPLFLEIK</sequence>
<dbReference type="EMBL" id="KI517683">
    <property type="protein sequence ID" value="ESQ33719.1"/>
    <property type="molecule type" value="Genomic_DNA"/>
</dbReference>
<keyword evidence="3" id="KW-0325">Glycoprotein</keyword>
<protein>
    <recommendedName>
        <fullName evidence="4">PA domain-containing protein</fullName>
    </recommendedName>
</protein>
<organism evidence="5 6">
    <name type="scientific">Eutrema salsugineum</name>
    <name type="common">Saltwater cress</name>
    <name type="synonym">Sisymbrium salsugineum</name>
    <dbReference type="NCBI Taxonomy" id="72664"/>
    <lineage>
        <taxon>Eukaryota</taxon>
        <taxon>Viridiplantae</taxon>
        <taxon>Streptophyta</taxon>
        <taxon>Embryophyta</taxon>
        <taxon>Tracheophyta</taxon>
        <taxon>Spermatophyta</taxon>
        <taxon>Magnoliopsida</taxon>
        <taxon>eudicotyledons</taxon>
        <taxon>Gunneridae</taxon>
        <taxon>Pentapetalae</taxon>
        <taxon>rosids</taxon>
        <taxon>malvids</taxon>
        <taxon>Brassicales</taxon>
        <taxon>Brassicaceae</taxon>
        <taxon>Eutremeae</taxon>
        <taxon>Eutrema</taxon>
    </lineage>
</organism>
<feature type="domain" description="PA" evidence="4">
    <location>
        <begin position="44"/>
        <end position="118"/>
    </location>
</feature>
<dbReference type="Gramene" id="ESQ33719">
    <property type="protein sequence ID" value="ESQ33719"/>
    <property type="gene ID" value="EUTSA_v10009783mg"/>
</dbReference>
<evidence type="ECO:0000313" key="6">
    <source>
        <dbReference type="Proteomes" id="UP000030689"/>
    </source>
</evidence>
<accession>V4KR02</accession>
<dbReference type="InterPro" id="IPR003137">
    <property type="entry name" value="PA_domain"/>
</dbReference>
<gene>
    <name evidence="5" type="ORF">EUTSA_v10009783mg</name>
</gene>
<evidence type="ECO:0000256" key="3">
    <source>
        <dbReference type="ARBA" id="ARBA00023180"/>
    </source>
</evidence>
<dbReference type="InterPro" id="IPR045051">
    <property type="entry name" value="SBT"/>
</dbReference>
<keyword evidence="2" id="KW-0732">Signal</keyword>
<comment type="similarity">
    <text evidence="1">Belongs to the peptidase S8 family.</text>
</comment>
<dbReference type="PANTHER" id="PTHR10795">
    <property type="entry name" value="PROPROTEIN CONVERTASE SUBTILISIN/KEXIN"/>
    <property type="match status" value="1"/>
</dbReference>